<keyword evidence="5" id="KW-0227">DNA damage</keyword>
<dbReference type="InterPro" id="IPR036390">
    <property type="entry name" value="WH_DNA-bd_sf"/>
</dbReference>
<dbReference type="FunFam" id="1.20.1310.10:FF:000003">
    <property type="entry name" value="Cullin 4A"/>
    <property type="match status" value="1"/>
</dbReference>
<dbReference type="FunFam" id="1.20.1310.10:FF:000004">
    <property type="entry name" value="Cullin 4B"/>
    <property type="match status" value="1"/>
</dbReference>
<organism evidence="14 15">
    <name type="scientific">Acanthocheilonema viteae</name>
    <name type="common">Filarial nematode worm</name>
    <name type="synonym">Dipetalonema viteae</name>
    <dbReference type="NCBI Taxonomy" id="6277"/>
    <lineage>
        <taxon>Eukaryota</taxon>
        <taxon>Metazoa</taxon>
        <taxon>Ecdysozoa</taxon>
        <taxon>Nematoda</taxon>
        <taxon>Chromadorea</taxon>
        <taxon>Rhabditida</taxon>
        <taxon>Spirurina</taxon>
        <taxon>Spiruromorpha</taxon>
        <taxon>Filarioidea</taxon>
        <taxon>Onchocercidae</taxon>
        <taxon>Acanthocheilonema</taxon>
    </lineage>
</organism>
<reference evidence="14 15" key="1">
    <citation type="submission" date="2018-08" db="EMBL/GenBank/DDBJ databases">
        <authorList>
            <person name="Laetsch R D."/>
            <person name="Stevens L."/>
            <person name="Kumar S."/>
            <person name="Blaxter L. M."/>
        </authorList>
    </citation>
    <scope>NUCLEOTIDE SEQUENCE [LARGE SCALE GENOMIC DNA]</scope>
</reference>
<dbReference type="Gene3D" id="1.10.10.10">
    <property type="entry name" value="Winged helix-like DNA-binding domain superfamily/Winged helix DNA-binding domain"/>
    <property type="match status" value="1"/>
</dbReference>
<evidence type="ECO:0000256" key="12">
    <source>
        <dbReference type="SAM" id="MobiDB-lite"/>
    </source>
</evidence>
<keyword evidence="8" id="KW-0234">DNA repair</keyword>
<keyword evidence="7" id="KW-0832">Ubl conjugation</keyword>
<dbReference type="FunFam" id="1.20.1310.10:FF:000001">
    <property type="entry name" value="Cullin 3"/>
    <property type="match status" value="1"/>
</dbReference>
<evidence type="ECO:0000256" key="8">
    <source>
        <dbReference type="ARBA" id="ARBA00023204"/>
    </source>
</evidence>
<dbReference type="InterPro" id="IPR016158">
    <property type="entry name" value="Cullin_homology"/>
</dbReference>
<dbReference type="EMBL" id="UPTC01000957">
    <property type="protein sequence ID" value="VBB30691.1"/>
    <property type="molecule type" value="Genomic_DNA"/>
</dbReference>
<accession>A0A498SG51</accession>
<dbReference type="InterPro" id="IPR045093">
    <property type="entry name" value="Cullin"/>
</dbReference>
<dbReference type="GO" id="GO:0006281">
    <property type="term" value="P:DNA repair"/>
    <property type="evidence" value="ECO:0007669"/>
    <property type="project" value="UniProtKB-KW"/>
</dbReference>
<dbReference type="AlphaFoldDB" id="A0A498SG51"/>
<dbReference type="SUPFAM" id="SSF75632">
    <property type="entry name" value="Cullin homology domain"/>
    <property type="match status" value="1"/>
</dbReference>
<dbReference type="Pfam" id="PF00888">
    <property type="entry name" value="Cullin"/>
    <property type="match status" value="1"/>
</dbReference>
<keyword evidence="6" id="KW-0833">Ubl conjugation pathway</keyword>
<dbReference type="FunFam" id="1.10.10.10:FF:000050">
    <property type="entry name" value="Cullin 4B"/>
    <property type="match status" value="1"/>
</dbReference>
<evidence type="ECO:0000256" key="6">
    <source>
        <dbReference type="ARBA" id="ARBA00022786"/>
    </source>
</evidence>
<comment type="pathway">
    <text evidence="1">Protein modification; protein ubiquitination.</text>
</comment>
<evidence type="ECO:0000256" key="4">
    <source>
        <dbReference type="ARBA" id="ARBA00022553"/>
    </source>
</evidence>
<dbReference type="STRING" id="6277.A0A498SG51"/>
<comment type="similarity">
    <text evidence="2 10 11">Belongs to the cullin family.</text>
</comment>
<dbReference type="Pfam" id="PF10557">
    <property type="entry name" value="Cullin_Nedd8"/>
    <property type="match status" value="1"/>
</dbReference>
<dbReference type="InterPro" id="IPR019559">
    <property type="entry name" value="Cullin_neddylation_domain"/>
</dbReference>
<name>A0A498SG51_ACAVI</name>
<dbReference type="GO" id="GO:0006511">
    <property type="term" value="P:ubiquitin-dependent protein catabolic process"/>
    <property type="evidence" value="ECO:0007669"/>
    <property type="project" value="InterPro"/>
</dbReference>
<evidence type="ECO:0000256" key="10">
    <source>
        <dbReference type="PROSITE-ProRule" id="PRU00330"/>
    </source>
</evidence>
<evidence type="ECO:0000256" key="11">
    <source>
        <dbReference type="RuleBase" id="RU003829"/>
    </source>
</evidence>
<gene>
    <name evidence="14" type="ORF">NAV_LOCUS5482</name>
</gene>
<dbReference type="SUPFAM" id="SSF46785">
    <property type="entry name" value="Winged helix' DNA-binding domain"/>
    <property type="match status" value="1"/>
</dbReference>
<dbReference type="PANTHER" id="PTHR11932">
    <property type="entry name" value="CULLIN"/>
    <property type="match status" value="1"/>
</dbReference>
<sequence>MSSSSVPVNSFIPGTETQHSSADTQDFIMMINGTSGTGKVFNIFSASDLKKKSKSSGKEPVRKTSSSLLAESKNLDEFKPPETKRHRSSLSSARTGSKAEPPKGITSTSVVTMDEAPTQENSDGDTTSSLNPSQPSNFSTSNHRSGKNTVRFTSPAAFLAGPSTAREKSGQHRIGSPHKNGRSIVGDITQPTTTKKLIIHGFKQRPLCKEKDPFETKWQPLEEAVVSIQKKKKAETSLEQLYEIVEFLCTNNSAVRMYKKLKMCILSYIIEQLQILLDVSDSTYLFLENFNVLWLEYCEQLVNIRSVFLYLDRTFVLHNPTVVSLWDMGLEIFRDEVMDNESVRKRSVDGLLKMIEQERGGGQIDRLLIKSLLRMMTSLRVYAEVFERKFLETTCTLYEAEGRHLSQNLEVPIYLRHVKKRLEEETNRVDYYLDFITRKPLLAVTERCLISDYMDSFINKGLDEMLRGNKCDDLSLMYNMVSRTKHGLHILKNVFASYVKKVGKALVMDVNRDKTLVADLLTMKRQLDNIVDSCFQRNEKFIQTEKDAFDYFINTRPNKPAELVAKFMDSKLRSGNKGATEEEMENLMDEVIVLFRFIQGKSVKCKDVFEAFYKKDLAKRLLLGKSASVDAEKLMLSKLKQECGAAFTTRLEGMFKDMEVSKDLGVSFKQYMEHGGRHRMLKHNTNQIEFNVNVLTMGHWPTYEYMEVAIPPNLAEYQEHFQNFYFSKHSGRKLQWQHSLAQLLLRAQFNVVKELQVTMFQALVLLLFNDKLEWTYEEIQIATKIEKNELERTMQSLACGKLRVLKKTPRGKDIKPSDLFAFNPECNEKLYRIRISQVQMKETSVERAQTEEEIFQDRQYQIDAAIVRIMKTRKSLAHQLLISELFNQLRFPVKPVDLKKRIESLIEREYMCRDKDDSNVYNYLA</sequence>
<dbReference type="Proteomes" id="UP000276991">
    <property type="component" value="Unassembled WGS sequence"/>
</dbReference>
<feature type="compositionally biased region" description="Polar residues" evidence="12">
    <location>
        <begin position="118"/>
        <end position="152"/>
    </location>
</feature>
<dbReference type="PROSITE" id="PS50069">
    <property type="entry name" value="CULLIN_2"/>
    <property type="match status" value="1"/>
</dbReference>
<dbReference type="GO" id="GO:0031464">
    <property type="term" value="C:Cul4A-RING E3 ubiquitin ligase complex"/>
    <property type="evidence" value="ECO:0007669"/>
    <property type="project" value="UniProtKB-ARBA"/>
</dbReference>
<dbReference type="Gene3D" id="3.30.230.130">
    <property type="entry name" value="Cullin, Chain C, Domain 2"/>
    <property type="match status" value="1"/>
</dbReference>
<keyword evidence="3" id="KW-1017">Isopeptide bond</keyword>
<dbReference type="Gene3D" id="1.20.1310.10">
    <property type="entry name" value="Cullin Repeats"/>
    <property type="match status" value="4"/>
</dbReference>
<dbReference type="InterPro" id="IPR016157">
    <property type="entry name" value="Cullin_CS"/>
</dbReference>
<keyword evidence="4" id="KW-0597">Phosphoprotein</keyword>
<keyword evidence="15" id="KW-1185">Reference proteome</keyword>
<evidence type="ECO:0000313" key="15">
    <source>
        <dbReference type="Proteomes" id="UP000276991"/>
    </source>
</evidence>
<proteinExistence type="inferred from homology"/>
<dbReference type="InterPro" id="IPR001373">
    <property type="entry name" value="Cullin_N"/>
</dbReference>
<dbReference type="OrthoDB" id="27073at2759"/>
<dbReference type="GO" id="GO:0042254">
    <property type="term" value="P:ribosome biogenesis"/>
    <property type="evidence" value="ECO:0007669"/>
    <property type="project" value="UniProtKB-ARBA"/>
</dbReference>
<dbReference type="InterPro" id="IPR036388">
    <property type="entry name" value="WH-like_DNA-bd_sf"/>
</dbReference>
<protein>
    <recommendedName>
        <fullName evidence="9">Cullin-4</fullName>
    </recommendedName>
</protein>
<dbReference type="InterPro" id="IPR036317">
    <property type="entry name" value="Cullin_homology_sf"/>
</dbReference>
<dbReference type="SMART" id="SM00884">
    <property type="entry name" value="Cullin_Nedd8"/>
    <property type="match status" value="1"/>
</dbReference>
<dbReference type="GO" id="GO:0031625">
    <property type="term" value="F:ubiquitin protein ligase binding"/>
    <property type="evidence" value="ECO:0007669"/>
    <property type="project" value="InterPro"/>
</dbReference>
<dbReference type="InterPro" id="IPR059120">
    <property type="entry name" value="Cullin-like_AB"/>
</dbReference>
<dbReference type="FunFam" id="3.30.230.130:FF:000001">
    <property type="entry name" value="Cullin 4A"/>
    <property type="match status" value="1"/>
</dbReference>
<evidence type="ECO:0000313" key="14">
    <source>
        <dbReference type="EMBL" id="VBB30691.1"/>
    </source>
</evidence>
<dbReference type="SMART" id="SM00182">
    <property type="entry name" value="CULLIN"/>
    <property type="match status" value="1"/>
</dbReference>
<feature type="domain" description="Cullin family profile" evidence="13">
    <location>
        <begin position="559"/>
        <end position="798"/>
    </location>
</feature>
<evidence type="ECO:0000259" key="13">
    <source>
        <dbReference type="PROSITE" id="PS50069"/>
    </source>
</evidence>
<evidence type="ECO:0000256" key="7">
    <source>
        <dbReference type="ARBA" id="ARBA00022843"/>
    </source>
</evidence>
<evidence type="ECO:0000256" key="9">
    <source>
        <dbReference type="ARBA" id="ARBA00069613"/>
    </source>
</evidence>
<dbReference type="InterPro" id="IPR016159">
    <property type="entry name" value="Cullin_repeat-like_dom_sf"/>
</dbReference>
<dbReference type="Pfam" id="PF26557">
    <property type="entry name" value="Cullin_AB"/>
    <property type="match status" value="1"/>
</dbReference>
<feature type="compositionally biased region" description="Basic and acidic residues" evidence="12">
    <location>
        <begin position="73"/>
        <end position="83"/>
    </location>
</feature>
<evidence type="ECO:0000256" key="5">
    <source>
        <dbReference type="ARBA" id="ARBA00022763"/>
    </source>
</evidence>
<evidence type="ECO:0000256" key="3">
    <source>
        <dbReference type="ARBA" id="ARBA00022499"/>
    </source>
</evidence>
<feature type="region of interest" description="Disordered" evidence="12">
    <location>
        <begin position="48"/>
        <end position="187"/>
    </location>
</feature>
<evidence type="ECO:0000256" key="2">
    <source>
        <dbReference type="ARBA" id="ARBA00006019"/>
    </source>
</evidence>
<dbReference type="GO" id="GO:0005634">
    <property type="term" value="C:nucleus"/>
    <property type="evidence" value="ECO:0007669"/>
    <property type="project" value="UniProtKB-ARBA"/>
</dbReference>
<feature type="region of interest" description="Disordered" evidence="12">
    <location>
        <begin position="1"/>
        <end position="20"/>
    </location>
</feature>
<dbReference type="PROSITE" id="PS01256">
    <property type="entry name" value="CULLIN_1"/>
    <property type="match status" value="1"/>
</dbReference>
<dbReference type="SUPFAM" id="SSF74788">
    <property type="entry name" value="Cullin repeat-like"/>
    <property type="match status" value="1"/>
</dbReference>
<evidence type="ECO:0000256" key="1">
    <source>
        <dbReference type="ARBA" id="ARBA00004906"/>
    </source>
</evidence>